<evidence type="ECO:0000256" key="7">
    <source>
        <dbReference type="ARBA" id="ARBA00022958"/>
    </source>
</evidence>
<keyword evidence="15" id="KW-1185">Reference proteome</keyword>
<keyword evidence="11" id="KW-0407">Ion channel</keyword>
<feature type="transmembrane region" description="Helical" evidence="13">
    <location>
        <begin position="170"/>
        <end position="192"/>
    </location>
</feature>
<comment type="caution">
    <text evidence="14">The sequence shown here is derived from an EMBL/GenBank/DDBJ whole genome shotgun (WGS) entry which is preliminary data.</text>
</comment>
<evidence type="ECO:0000256" key="6">
    <source>
        <dbReference type="ARBA" id="ARBA00022826"/>
    </source>
</evidence>
<evidence type="ECO:0000256" key="10">
    <source>
        <dbReference type="ARBA" id="ARBA00023136"/>
    </source>
</evidence>
<keyword evidence="5 13" id="KW-0812">Transmembrane</keyword>
<evidence type="ECO:0000256" key="5">
    <source>
        <dbReference type="ARBA" id="ARBA00022692"/>
    </source>
</evidence>
<evidence type="ECO:0000313" key="15">
    <source>
        <dbReference type="Proteomes" id="UP000451233"/>
    </source>
</evidence>
<dbReference type="PANTHER" id="PTHR31462:SF5">
    <property type="entry name" value="ENDOSOMAL_LYSOSOMAL PROTON CHANNEL TMEM175"/>
    <property type="match status" value="1"/>
</dbReference>
<feature type="transmembrane region" description="Helical" evidence="13">
    <location>
        <begin position="101"/>
        <end position="122"/>
    </location>
</feature>
<comment type="catalytic activity">
    <reaction evidence="12">
        <text>K(+)(in) = K(+)(out)</text>
        <dbReference type="Rhea" id="RHEA:29463"/>
        <dbReference type="ChEBI" id="CHEBI:29103"/>
    </reaction>
</comment>
<keyword evidence="4" id="KW-0633">Potassium transport</keyword>
<evidence type="ECO:0000256" key="2">
    <source>
        <dbReference type="ARBA" id="ARBA00006920"/>
    </source>
</evidence>
<reference evidence="14 15" key="1">
    <citation type="submission" date="2019-11" db="EMBL/GenBank/DDBJ databases">
        <title>Pedobacter sp. HMF7056 Genome sequencing and assembly.</title>
        <authorList>
            <person name="Kang H."/>
            <person name="Kim H."/>
            <person name="Joh K."/>
        </authorList>
    </citation>
    <scope>NUCLEOTIDE SEQUENCE [LARGE SCALE GENOMIC DNA]</scope>
    <source>
        <strain evidence="14 15">HMF7056</strain>
    </source>
</reference>
<keyword evidence="9" id="KW-0406">Ion transport</keyword>
<evidence type="ECO:0000256" key="4">
    <source>
        <dbReference type="ARBA" id="ARBA00022538"/>
    </source>
</evidence>
<comment type="subcellular location">
    <subcellularLocation>
        <location evidence="1">Membrane</location>
        <topology evidence="1">Multi-pass membrane protein</topology>
    </subcellularLocation>
</comment>
<evidence type="ECO:0000256" key="8">
    <source>
        <dbReference type="ARBA" id="ARBA00022989"/>
    </source>
</evidence>
<comment type="similarity">
    <text evidence="2">Belongs to the TMEM175 family.</text>
</comment>
<sequence>MKEDKEITSDEIRREFQLERMVLFSDAVFAIVITLMAIEIKMPEGIEIKSDADLWHEFKHVGPIILSYIISFTFIGVIWFRHLKIFSRLKDYDTGLVVRNLLLLFFIGLFPFGSSLITHYRSLTSPTVIYLFLVFFSMLSLQLLQYYIMVQRPALRRNVSVVRETKELKVFWITLSGFLVTLVSVAVSSFFLQPEERQYIFIAGVMLTAAASRISRKYFLKGME</sequence>
<keyword evidence="10 13" id="KW-0472">Membrane</keyword>
<dbReference type="Proteomes" id="UP000451233">
    <property type="component" value="Unassembled WGS sequence"/>
</dbReference>
<organism evidence="14 15">
    <name type="scientific">Hufsiella ginkgonis</name>
    <dbReference type="NCBI Taxonomy" id="2695274"/>
    <lineage>
        <taxon>Bacteria</taxon>
        <taxon>Pseudomonadati</taxon>
        <taxon>Bacteroidota</taxon>
        <taxon>Sphingobacteriia</taxon>
        <taxon>Sphingobacteriales</taxon>
        <taxon>Sphingobacteriaceae</taxon>
        <taxon>Hufsiella</taxon>
    </lineage>
</organism>
<feature type="transmembrane region" description="Helical" evidence="13">
    <location>
        <begin position="21"/>
        <end position="40"/>
    </location>
</feature>
<evidence type="ECO:0000313" key="14">
    <source>
        <dbReference type="EMBL" id="MXV17187.1"/>
    </source>
</evidence>
<dbReference type="AlphaFoldDB" id="A0A7K1Y2E1"/>
<dbReference type="GO" id="GO:0016020">
    <property type="term" value="C:membrane"/>
    <property type="evidence" value="ECO:0007669"/>
    <property type="project" value="UniProtKB-SubCell"/>
</dbReference>
<evidence type="ECO:0000256" key="12">
    <source>
        <dbReference type="ARBA" id="ARBA00034430"/>
    </source>
</evidence>
<evidence type="ECO:0000256" key="11">
    <source>
        <dbReference type="ARBA" id="ARBA00023303"/>
    </source>
</evidence>
<proteinExistence type="inferred from homology"/>
<evidence type="ECO:0000256" key="13">
    <source>
        <dbReference type="SAM" id="Phobius"/>
    </source>
</evidence>
<feature type="transmembrane region" description="Helical" evidence="13">
    <location>
        <begin position="60"/>
        <end position="80"/>
    </location>
</feature>
<keyword evidence="6" id="KW-0631">Potassium channel</keyword>
<evidence type="ECO:0000256" key="1">
    <source>
        <dbReference type="ARBA" id="ARBA00004141"/>
    </source>
</evidence>
<dbReference type="EMBL" id="WVHS01000004">
    <property type="protein sequence ID" value="MXV17187.1"/>
    <property type="molecule type" value="Genomic_DNA"/>
</dbReference>
<gene>
    <name evidence="14" type="ORF">GS398_17950</name>
</gene>
<dbReference type="GO" id="GO:0005267">
    <property type="term" value="F:potassium channel activity"/>
    <property type="evidence" value="ECO:0007669"/>
    <property type="project" value="UniProtKB-KW"/>
</dbReference>
<feature type="transmembrane region" description="Helical" evidence="13">
    <location>
        <begin position="128"/>
        <end position="149"/>
    </location>
</feature>
<keyword evidence="7" id="KW-0630">Potassium</keyword>
<name>A0A7K1Y2E1_9SPHI</name>
<feature type="transmembrane region" description="Helical" evidence="13">
    <location>
        <begin position="198"/>
        <end position="215"/>
    </location>
</feature>
<dbReference type="GO" id="GO:0015252">
    <property type="term" value="F:proton channel activity"/>
    <property type="evidence" value="ECO:0007669"/>
    <property type="project" value="InterPro"/>
</dbReference>
<evidence type="ECO:0000256" key="3">
    <source>
        <dbReference type="ARBA" id="ARBA00022448"/>
    </source>
</evidence>
<protein>
    <submittedName>
        <fullName evidence="14">DUF1211 domain-containing protein</fullName>
    </submittedName>
</protein>
<dbReference type="RefSeq" id="WP_160908186.1">
    <property type="nucleotide sequence ID" value="NZ_WVHS01000004.1"/>
</dbReference>
<keyword evidence="8 13" id="KW-1133">Transmembrane helix</keyword>
<dbReference type="InterPro" id="IPR010617">
    <property type="entry name" value="TMEM175-like"/>
</dbReference>
<dbReference type="PANTHER" id="PTHR31462">
    <property type="entry name" value="ENDOSOMAL/LYSOSOMAL POTASSIUM CHANNEL TMEM175"/>
    <property type="match status" value="1"/>
</dbReference>
<dbReference type="Pfam" id="PF06736">
    <property type="entry name" value="TMEM175"/>
    <property type="match status" value="1"/>
</dbReference>
<accession>A0A7K1Y2E1</accession>
<keyword evidence="3" id="KW-0813">Transport</keyword>
<evidence type="ECO:0000256" key="9">
    <source>
        <dbReference type="ARBA" id="ARBA00023065"/>
    </source>
</evidence>